<protein>
    <recommendedName>
        <fullName evidence="5">Ras-related protein Rap-1b</fullName>
    </recommendedName>
</protein>
<dbReference type="PANTHER" id="PTHR24070">
    <property type="entry name" value="RAS, DI-RAS, AND RHEB FAMILY MEMBERS OF SMALL GTPASE SUPERFAMILY"/>
    <property type="match status" value="1"/>
</dbReference>
<accession>G7MK33</accession>
<dbReference type="AlphaFoldDB" id="G7MK33"/>
<dbReference type="PROSITE" id="PS51419">
    <property type="entry name" value="RAB"/>
    <property type="match status" value="1"/>
</dbReference>
<name>G7MK33_MACMU</name>
<dbReference type="Gene3D" id="3.40.50.300">
    <property type="entry name" value="P-loop containing nucleotide triphosphate hydrolases"/>
    <property type="match status" value="1"/>
</dbReference>
<dbReference type="GO" id="GO:0005525">
    <property type="term" value="F:GTP binding"/>
    <property type="evidence" value="ECO:0007669"/>
    <property type="project" value="UniProtKB-KW"/>
</dbReference>
<dbReference type="NCBIfam" id="TIGR00231">
    <property type="entry name" value="small_GTP"/>
    <property type="match status" value="1"/>
</dbReference>
<evidence type="ECO:0008006" key="5">
    <source>
        <dbReference type="Google" id="ProtNLM"/>
    </source>
</evidence>
<dbReference type="PROSITE" id="PS51421">
    <property type="entry name" value="RAS"/>
    <property type="match status" value="1"/>
</dbReference>
<dbReference type="GO" id="GO:0007165">
    <property type="term" value="P:signal transduction"/>
    <property type="evidence" value="ECO:0007669"/>
    <property type="project" value="InterPro"/>
</dbReference>
<feature type="non-terminal residue" evidence="4">
    <location>
        <position position="1"/>
    </location>
</feature>
<dbReference type="PRINTS" id="PR00449">
    <property type="entry name" value="RASTRNSFRMNG"/>
</dbReference>
<evidence type="ECO:0000256" key="1">
    <source>
        <dbReference type="ARBA" id="ARBA00004308"/>
    </source>
</evidence>
<dbReference type="InterPro" id="IPR027417">
    <property type="entry name" value="P-loop_NTPase"/>
</dbReference>
<proteinExistence type="predicted"/>
<evidence type="ECO:0000256" key="2">
    <source>
        <dbReference type="ARBA" id="ARBA00022741"/>
    </source>
</evidence>
<dbReference type="Pfam" id="PF00071">
    <property type="entry name" value="Ras"/>
    <property type="match status" value="1"/>
</dbReference>
<evidence type="ECO:0000256" key="3">
    <source>
        <dbReference type="ARBA" id="ARBA00023134"/>
    </source>
</evidence>
<dbReference type="GO" id="GO:0016020">
    <property type="term" value="C:membrane"/>
    <property type="evidence" value="ECO:0007669"/>
    <property type="project" value="InterPro"/>
</dbReference>
<dbReference type="GO" id="GO:0003924">
    <property type="term" value="F:GTPase activity"/>
    <property type="evidence" value="ECO:0007669"/>
    <property type="project" value="InterPro"/>
</dbReference>
<keyword evidence="2" id="KW-0547">Nucleotide-binding</keyword>
<dbReference type="Proteomes" id="UP000013456">
    <property type="component" value="Chromosome 2"/>
</dbReference>
<sequence>HEHKLVILGSGGIGKSALPLQFVQGNYVENYDPAIEDSYRKQLEIDAQQCMLKILDATKTEKSSAMRALYMQNKQGFALVYFIIAMSTFNDSQDLREKILQVKDIDDVAMILVSNNCDLEDERVVGKEQGQNLARQWANIACLYYYPVQQINKNS</sequence>
<dbReference type="InterPro" id="IPR001806">
    <property type="entry name" value="Small_GTPase"/>
</dbReference>
<dbReference type="EMBL" id="CM001254">
    <property type="protein sequence ID" value="EHH16029.1"/>
    <property type="molecule type" value="Genomic_DNA"/>
</dbReference>
<organism evidence="4">
    <name type="scientific">Macaca mulatta</name>
    <name type="common">Rhesus macaque</name>
    <dbReference type="NCBI Taxonomy" id="9544"/>
    <lineage>
        <taxon>Eukaryota</taxon>
        <taxon>Metazoa</taxon>
        <taxon>Chordata</taxon>
        <taxon>Craniata</taxon>
        <taxon>Vertebrata</taxon>
        <taxon>Euteleostomi</taxon>
        <taxon>Mammalia</taxon>
        <taxon>Eutheria</taxon>
        <taxon>Euarchontoglires</taxon>
        <taxon>Primates</taxon>
        <taxon>Haplorrhini</taxon>
        <taxon>Catarrhini</taxon>
        <taxon>Cercopithecidae</taxon>
        <taxon>Cercopithecinae</taxon>
        <taxon>Macaca</taxon>
    </lineage>
</organism>
<gene>
    <name evidence="4" type="ORF">EGK_11254</name>
</gene>
<evidence type="ECO:0000313" key="4">
    <source>
        <dbReference type="EMBL" id="EHH16029.1"/>
    </source>
</evidence>
<dbReference type="SMART" id="SM00175">
    <property type="entry name" value="RAB"/>
    <property type="match status" value="1"/>
</dbReference>
<dbReference type="InterPro" id="IPR020849">
    <property type="entry name" value="Small_GTPase_Ras-type"/>
</dbReference>
<dbReference type="GO" id="GO:0012505">
    <property type="term" value="C:endomembrane system"/>
    <property type="evidence" value="ECO:0007669"/>
    <property type="project" value="UniProtKB-SubCell"/>
</dbReference>
<comment type="subcellular location">
    <subcellularLocation>
        <location evidence="1">Endomembrane system</location>
    </subcellularLocation>
</comment>
<dbReference type="SMART" id="SM00173">
    <property type="entry name" value="RAS"/>
    <property type="match status" value="1"/>
</dbReference>
<keyword evidence="3" id="KW-0342">GTP-binding</keyword>
<reference evidence="4" key="1">
    <citation type="journal article" date="2011" name="Nat. Biotechnol.">
        <title>Genome sequencing and comparison of two nonhuman primate animal models, the cynomolgus and Chinese rhesus macaques.</title>
        <authorList>
            <person name="Yan G."/>
            <person name="Zhang G."/>
            <person name="Fang X."/>
            <person name="Zhang Y."/>
            <person name="Li C."/>
            <person name="Ling F."/>
            <person name="Cooper D.N."/>
            <person name="Li Q."/>
            <person name="Li Y."/>
            <person name="van Gool A.J."/>
            <person name="Du H."/>
            <person name="Chen J."/>
            <person name="Chen R."/>
            <person name="Zhang P."/>
            <person name="Huang Z."/>
            <person name="Thompson J.R."/>
            <person name="Meng Y."/>
            <person name="Bai Y."/>
            <person name="Wang J."/>
            <person name="Zhuo M."/>
            <person name="Wang T."/>
            <person name="Huang Y."/>
            <person name="Wei L."/>
            <person name="Li J."/>
            <person name="Wang Z."/>
            <person name="Hu H."/>
            <person name="Yang P."/>
            <person name="Le L."/>
            <person name="Stenson P.D."/>
            <person name="Li B."/>
            <person name="Liu X."/>
            <person name="Ball E.V."/>
            <person name="An N."/>
            <person name="Huang Q."/>
            <person name="Zhang Y."/>
            <person name="Fan W."/>
            <person name="Zhang X."/>
            <person name="Li Y."/>
            <person name="Wang W."/>
            <person name="Katze M.G."/>
            <person name="Su B."/>
            <person name="Nielsen R."/>
            <person name="Yang H."/>
            <person name="Wang J."/>
            <person name="Wang X."/>
            <person name="Wang J."/>
        </authorList>
    </citation>
    <scope>NUCLEOTIDE SEQUENCE [LARGE SCALE GENOMIC DNA]</scope>
    <source>
        <strain evidence="4">CR-5</strain>
    </source>
</reference>
<feature type="non-terminal residue" evidence="4">
    <location>
        <position position="155"/>
    </location>
</feature>
<dbReference type="InterPro" id="IPR005225">
    <property type="entry name" value="Small_GTP-bd"/>
</dbReference>
<dbReference type="SUPFAM" id="SSF52540">
    <property type="entry name" value="P-loop containing nucleoside triphosphate hydrolases"/>
    <property type="match status" value="1"/>
</dbReference>